<feature type="region of interest" description="Disordered" evidence="1">
    <location>
        <begin position="95"/>
        <end position="129"/>
    </location>
</feature>
<dbReference type="OrthoDB" id="206969at2759"/>
<organism evidence="2 3">
    <name type="scientific">Agrilus planipennis</name>
    <name type="common">Emerald ash borer</name>
    <name type="synonym">Agrilus marcopoli</name>
    <dbReference type="NCBI Taxonomy" id="224129"/>
    <lineage>
        <taxon>Eukaryota</taxon>
        <taxon>Metazoa</taxon>
        <taxon>Ecdysozoa</taxon>
        <taxon>Arthropoda</taxon>
        <taxon>Hexapoda</taxon>
        <taxon>Insecta</taxon>
        <taxon>Pterygota</taxon>
        <taxon>Neoptera</taxon>
        <taxon>Endopterygota</taxon>
        <taxon>Coleoptera</taxon>
        <taxon>Polyphaga</taxon>
        <taxon>Elateriformia</taxon>
        <taxon>Buprestoidea</taxon>
        <taxon>Buprestidae</taxon>
        <taxon>Agrilinae</taxon>
        <taxon>Agrilus</taxon>
    </lineage>
</organism>
<gene>
    <name evidence="3" type="primary">LOC108745175</name>
</gene>
<dbReference type="GeneID" id="108745175"/>
<dbReference type="AlphaFoldDB" id="A0A1W4XLD1"/>
<dbReference type="InterPro" id="IPR018800">
    <property type="entry name" value="PRCC"/>
</dbReference>
<feature type="compositionally biased region" description="Low complexity" evidence="1">
    <location>
        <begin position="108"/>
        <end position="118"/>
    </location>
</feature>
<feature type="region of interest" description="Disordered" evidence="1">
    <location>
        <begin position="1"/>
        <end position="23"/>
    </location>
</feature>
<dbReference type="RefSeq" id="XP_018336789.1">
    <property type="nucleotide sequence ID" value="XM_018481287.1"/>
</dbReference>
<dbReference type="GO" id="GO:0005634">
    <property type="term" value="C:nucleus"/>
    <property type="evidence" value="ECO:0007669"/>
    <property type="project" value="TreeGrafter"/>
</dbReference>
<evidence type="ECO:0000313" key="2">
    <source>
        <dbReference type="Proteomes" id="UP000192223"/>
    </source>
</evidence>
<feature type="compositionally biased region" description="Basic and acidic residues" evidence="1">
    <location>
        <begin position="95"/>
        <end position="107"/>
    </location>
</feature>
<dbReference type="PANTHER" id="PTHR13621:SF2">
    <property type="entry name" value="PROLINE-RICH PROTEIN PRCC"/>
    <property type="match status" value="1"/>
</dbReference>
<accession>A0A1W4XLD1</accession>
<feature type="region of interest" description="Disordered" evidence="1">
    <location>
        <begin position="35"/>
        <end position="68"/>
    </location>
</feature>
<dbReference type="KEGG" id="apln:108745175"/>
<feature type="compositionally biased region" description="Basic and acidic residues" evidence="1">
    <location>
        <begin position="14"/>
        <end position="23"/>
    </location>
</feature>
<dbReference type="STRING" id="224129.A0A1W4XLD1"/>
<dbReference type="PANTHER" id="PTHR13621">
    <property type="entry name" value="PROLINE-RICH PROTEIN PRCC"/>
    <property type="match status" value="1"/>
</dbReference>
<dbReference type="Pfam" id="PF10253">
    <property type="entry name" value="PRCC"/>
    <property type="match status" value="1"/>
</dbReference>
<proteinExistence type="predicted"/>
<evidence type="ECO:0000313" key="3">
    <source>
        <dbReference type="RefSeq" id="XP_018336789.1"/>
    </source>
</evidence>
<dbReference type="InParanoid" id="A0A1W4XLD1"/>
<name>A0A1W4XLD1_AGRPL</name>
<protein>
    <submittedName>
        <fullName evidence="3">Uncharacterized protein LOC108745175</fullName>
    </submittedName>
</protein>
<evidence type="ECO:0000256" key="1">
    <source>
        <dbReference type="SAM" id="MobiDB-lite"/>
    </source>
</evidence>
<reference evidence="3" key="1">
    <citation type="submission" date="2025-08" db="UniProtKB">
        <authorList>
            <consortium name="RefSeq"/>
        </authorList>
    </citation>
    <scope>IDENTIFICATION</scope>
    <source>
        <tissue evidence="3">Entire body</tissue>
    </source>
</reference>
<keyword evidence="2" id="KW-1185">Reference proteome</keyword>
<feature type="compositionally biased region" description="Basic and acidic residues" evidence="1">
    <location>
        <begin position="46"/>
        <end position="58"/>
    </location>
</feature>
<sequence>MSLVAYDDSESDEEKTQNAYEEKTLKSKQTVKIPIPTINYDSDDEPVSKKVKTNDQNKKSGLLSILPPPKVQPGKVITLIPNVVKKKSTVISNKRAKETLNTKESVKETNSSSSSSSSKVEESDDSDDEVISNFDEELWQKINAQSKRRTAFTLPAKHTVNSDLSNNAGSMVSDIEIAPSAEKPYEGLDNAAFKELVGRGKQKAMDVNIIDIHEDEIRPDKADWLKSLTDPNYAPKQEVEDEVNDTCKRKHHITYLAQQAKANELELQNQWAQNRFARKQTQAKYGF</sequence>
<dbReference type="Proteomes" id="UP000192223">
    <property type="component" value="Unplaced"/>
</dbReference>